<dbReference type="EMBL" id="JBHSQJ010000144">
    <property type="protein sequence ID" value="MFC5911056.1"/>
    <property type="molecule type" value="Genomic_DNA"/>
</dbReference>
<reference evidence="3" key="1">
    <citation type="journal article" date="2019" name="Int. J. Syst. Evol. Microbiol.">
        <title>The Global Catalogue of Microorganisms (GCM) 10K type strain sequencing project: providing services to taxonomists for standard genome sequencing and annotation.</title>
        <authorList>
            <consortium name="The Broad Institute Genomics Platform"/>
            <consortium name="The Broad Institute Genome Sequencing Center for Infectious Disease"/>
            <person name="Wu L."/>
            <person name="Ma J."/>
        </authorList>
    </citation>
    <scope>NUCLEOTIDE SEQUENCE [LARGE SCALE GENOMIC DNA]</scope>
    <source>
        <strain evidence="3">JCM 4816</strain>
    </source>
</reference>
<dbReference type="PANTHER" id="PTHR23542">
    <property type="match status" value="1"/>
</dbReference>
<dbReference type="PANTHER" id="PTHR23542:SF1">
    <property type="entry name" value="MAJOR FACILITATOR SUPERFAMILY (MFS) PROFILE DOMAIN-CONTAINING PROTEIN"/>
    <property type="match status" value="1"/>
</dbReference>
<comment type="caution">
    <text evidence="2">The sequence shown here is derived from an EMBL/GenBank/DDBJ whole genome shotgun (WGS) entry which is preliminary data.</text>
</comment>
<organism evidence="2 3">
    <name type="scientific">Streptacidiphilus monticola</name>
    <dbReference type="NCBI Taxonomy" id="2161674"/>
    <lineage>
        <taxon>Bacteria</taxon>
        <taxon>Bacillati</taxon>
        <taxon>Actinomycetota</taxon>
        <taxon>Actinomycetes</taxon>
        <taxon>Kitasatosporales</taxon>
        <taxon>Streptomycetaceae</taxon>
        <taxon>Streptacidiphilus</taxon>
    </lineage>
</organism>
<accession>A0ABW1G8L8</accession>
<name>A0ABW1G8L8_9ACTN</name>
<proteinExistence type="predicted"/>
<feature type="transmembrane region" description="Helical" evidence="1">
    <location>
        <begin position="111"/>
        <end position="133"/>
    </location>
</feature>
<dbReference type="InterPro" id="IPR036259">
    <property type="entry name" value="MFS_trans_sf"/>
</dbReference>
<evidence type="ECO:0000313" key="2">
    <source>
        <dbReference type="EMBL" id="MFC5911056.1"/>
    </source>
</evidence>
<sequence length="224" mass="22193">SAPPLPAPGAATRGRSALAVPGVRLLVGALLGVGTVFGALQVSVTAVAEADGRAGLSGVVYGLFATGSVLAGTVFGALRWKASPQRRLLASYTLLVLGCSTLWAMPGLLSLAVAVFCCGLAIAPTMISAYTLVESLVDAGSKTEAFAWLTGSVGLGLALGSTVAGRLADSVGAASGLLVPLTGAGLGLLALLTLRQLLAPAARTVTTRTVASAVPADYDLEPTH</sequence>
<feature type="transmembrane region" description="Helical" evidence="1">
    <location>
        <begin position="145"/>
        <end position="165"/>
    </location>
</feature>
<keyword evidence="3" id="KW-1185">Reference proteome</keyword>
<gene>
    <name evidence="2" type="ORF">ACFP3V_28105</name>
</gene>
<keyword evidence="1" id="KW-0472">Membrane</keyword>
<evidence type="ECO:0000313" key="3">
    <source>
        <dbReference type="Proteomes" id="UP001596174"/>
    </source>
</evidence>
<evidence type="ECO:0000256" key="1">
    <source>
        <dbReference type="SAM" id="Phobius"/>
    </source>
</evidence>
<feature type="transmembrane region" description="Helical" evidence="1">
    <location>
        <begin position="88"/>
        <end position="105"/>
    </location>
</feature>
<feature type="transmembrane region" description="Helical" evidence="1">
    <location>
        <begin position="171"/>
        <end position="194"/>
    </location>
</feature>
<feature type="non-terminal residue" evidence="2">
    <location>
        <position position="1"/>
    </location>
</feature>
<dbReference type="SUPFAM" id="SSF103473">
    <property type="entry name" value="MFS general substrate transporter"/>
    <property type="match status" value="1"/>
</dbReference>
<protein>
    <submittedName>
        <fullName evidence="2">MFS transporter</fullName>
    </submittedName>
</protein>
<dbReference type="Gene3D" id="1.20.1250.20">
    <property type="entry name" value="MFS general substrate transporter like domains"/>
    <property type="match status" value="1"/>
</dbReference>
<keyword evidence="1" id="KW-1133">Transmembrane helix</keyword>
<feature type="transmembrane region" description="Helical" evidence="1">
    <location>
        <begin position="54"/>
        <end position="76"/>
    </location>
</feature>
<feature type="transmembrane region" description="Helical" evidence="1">
    <location>
        <begin position="25"/>
        <end position="48"/>
    </location>
</feature>
<keyword evidence="1" id="KW-0812">Transmembrane</keyword>
<dbReference type="Proteomes" id="UP001596174">
    <property type="component" value="Unassembled WGS sequence"/>
</dbReference>